<dbReference type="EMBL" id="MDYQ01000003">
    <property type="protein sequence ID" value="PRP89469.1"/>
    <property type="molecule type" value="Genomic_DNA"/>
</dbReference>
<name>A0A2P6NZW9_9EUKA</name>
<feature type="region of interest" description="Disordered" evidence="1">
    <location>
        <begin position="1"/>
        <end position="32"/>
    </location>
</feature>
<proteinExistence type="predicted"/>
<evidence type="ECO:0000313" key="2">
    <source>
        <dbReference type="EMBL" id="PRP89469.1"/>
    </source>
</evidence>
<protein>
    <submittedName>
        <fullName evidence="2">Uncharacterized protein</fullName>
    </submittedName>
</protein>
<feature type="compositionally biased region" description="Basic and acidic residues" evidence="1">
    <location>
        <begin position="14"/>
        <end position="32"/>
    </location>
</feature>
<sequence length="59" mass="7076">MVGPLSSLRRKRDHRESQETLPQERETMRNRQSEVERYVSVTLVMHHQSFFGELWSCLS</sequence>
<reference evidence="2 3" key="1">
    <citation type="journal article" date="2018" name="Genome Biol. Evol.">
        <title>Multiple Roots of Fruiting Body Formation in Amoebozoa.</title>
        <authorList>
            <person name="Hillmann F."/>
            <person name="Forbes G."/>
            <person name="Novohradska S."/>
            <person name="Ferling I."/>
            <person name="Riege K."/>
            <person name="Groth M."/>
            <person name="Westermann M."/>
            <person name="Marz M."/>
            <person name="Spaller T."/>
            <person name="Winckler T."/>
            <person name="Schaap P."/>
            <person name="Glockner G."/>
        </authorList>
    </citation>
    <scope>NUCLEOTIDE SEQUENCE [LARGE SCALE GENOMIC DNA]</scope>
    <source>
        <strain evidence="2 3">Jena</strain>
    </source>
</reference>
<accession>A0A2P6NZW9</accession>
<organism evidence="2 3">
    <name type="scientific">Planoprotostelium fungivorum</name>
    <dbReference type="NCBI Taxonomy" id="1890364"/>
    <lineage>
        <taxon>Eukaryota</taxon>
        <taxon>Amoebozoa</taxon>
        <taxon>Evosea</taxon>
        <taxon>Variosea</taxon>
        <taxon>Cavosteliida</taxon>
        <taxon>Cavosteliaceae</taxon>
        <taxon>Planoprotostelium</taxon>
    </lineage>
</organism>
<comment type="caution">
    <text evidence="2">The sequence shown here is derived from an EMBL/GenBank/DDBJ whole genome shotgun (WGS) entry which is preliminary data.</text>
</comment>
<dbReference type="Proteomes" id="UP000241769">
    <property type="component" value="Unassembled WGS sequence"/>
</dbReference>
<dbReference type="InParanoid" id="A0A2P6NZW9"/>
<dbReference type="AlphaFoldDB" id="A0A2P6NZW9"/>
<evidence type="ECO:0000256" key="1">
    <source>
        <dbReference type="SAM" id="MobiDB-lite"/>
    </source>
</evidence>
<keyword evidence="3" id="KW-1185">Reference proteome</keyword>
<gene>
    <name evidence="2" type="ORF">PROFUN_01332</name>
</gene>
<evidence type="ECO:0000313" key="3">
    <source>
        <dbReference type="Proteomes" id="UP000241769"/>
    </source>
</evidence>